<comment type="subcellular location">
    <subcellularLocation>
        <location evidence="1">Mitochondrion outer membrane</location>
        <topology evidence="1">Single-pass membrane protein</topology>
    </subcellularLocation>
</comment>
<dbReference type="CDD" id="cd22884">
    <property type="entry name" value="TOM22"/>
    <property type="match status" value="1"/>
</dbReference>
<evidence type="ECO:0000256" key="7">
    <source>
        <dbReference type="ARBA" id="ARBA00022989"/>
    </source>
</evidence>
<comment type="similarity">
    <text evidence="2">Belongs to the Tom22 family.</text>
</comment>
<evidence type="ECO:0000256" key="11">
    <source>
        <dbReference type="ARBA" id="ARBA00023170"/>
    </source>
</evidence>
<feature type="transmembrane region" description="Helical" evidence="13">
    <location>
        <begin position="89"/>
        <end position="109"/>
    </location>
</feature>
<keyword evidence="9" id="KW-0496">Mitochondrion</keyword>
<keyword evidence="10 13" id="KW-0472">Membrane</keyword>
<dbReference type="KEGG" id="ppa:PAS_chr2-2_0356"/>
<dbReference type="FunCoup" id="C4R225">
    <property type="interactions" value="279"/>
</dbReference>
<feature type="compositionally biased region" description="Acidic residues" evidence="12">
    <location>
        <begin position="24"/>
        <end position="42"/>
    </location>
</feature>
<evidence type="ECO:0000256" key="10">
    <source>
        <dbReference type="ARBA" id="ARBA00023136"/>
    </source>
</evidence>
<keyword evidence="15" id="KW-1185">Reference proteome</keyword>
<keyword evidence="8" id="KW-0811">Translocation</keyword>
<dbReference type="PANTHER" id="PTHR12504">
    <property type="entry name" value="MITOCHONDRIAL IMPORT RECEPTOR SUBUNIT TOM22"/>
    <property type="match status" value="1"/>
</dbReference>
<name>C4R225_KOMPG</name>
<evidence type="ECO:0000313" key="14">
    <source>
        <dbReference type="EMBL" id="CAY69549.1"/>
    </source>
</evidence>
<feature type="region of interest" description="Disordered" evidence="12">
    <location>
        <begin position="1"/>
        <end position="42"/>
    </location>
</feature>
<keyword evidence="6" id="KW-0653">Protein transport</keyword>
<evidence type="ECO:0000256" key="6">
    <source>
        <dbReference type="ARBA" id="ARBA00022927"/>
    </source>
</evidence>
<reference evidence="14 15" key="1">
    <citation type="journal article" date="2009" name="Nat. Biotechnol.">
        <title>Genome sequence of the recombinant protein production host Pichia pastoris.</title>
        <authorList>
            <person name="De Schutter K."/>
            <person name="Lin Y.C."/>
            <person name="Tiels P."/>
            <person name="Van Hecke A."/>
            <person name="Glinka S."/>
            <person name="Weber-Lehmann J."/>
            <person name="Rouze P."/>
            <person name="Van de Peer Y."/>
            <person name="Callewaert N."/>
        </authorList>
    </citation>
    <scope>NUCLEOTIDE SEQUENCE [LARGE SCALE GENOMIC DNA]</scope>
    <source>
        <strain evidence="15">GS115 / ATCC 20864</strain>
    </source>
</reference>
<dbReference type="OMA" id="QGAQHML"/>
<evidence type="ECO:0000256" key="1">
    <source>
        <dbReference type="ARBA" id="ARBA00004572"/>
    </source>
</evidence>
<evidence type="ECO:0000256" key="12">
    <source>
        <dbReference type="SAM" id="MobiDB-lite"/>
    </source>
</evidence>
<dbReference type="OrthoDB" id="10016939at2759"/>
<dbReference type="InParanoid" id="C4R225"/>
<dbReference type="RefSeq" id="XP_002491829.1">
    <property type="nucleotide sequence ID" value="XM_002491784.1"/>
</dbReference>
<evidence type="ECO:0000256" key="3">
    <source>
        <dbReference type="ARBA" id="ARBA00022448"/>
    </source>
</evidence>
<dbReference type="STRING" id="644223.C4R225"/>
<evidence type="ECO:0000256" key="13">
    <source>
        <dbReference type="SAM" id="Phobius"/>
    </source>
</evidence>
<keyword evidence="11" id="KW-0675">Receptor</keyword>
<dbReference type="HOGENOM" id="CLU_094333_2_0_1"/>
<accession>C4R225</accession>
<evidence type="ECO:0000256" key="5">
    <source>
        <dbReference type="ARBA" id="ARBA00022787"/>
    </source>
</evidence>
<keyword evidence="4 13" id="KW-0812">Transmembrane</keyword>
<dbReference type="GeneID" id="8198693"/>
<keyword evidence="5" id="KW-1000">Mitochondrion outer membrane</keyword>
<dbReference type="AlphaFoldDB" id="C4R225"/>
<dbReference type="Pfam" id="PF04281">
    <property type="entry name" value="Tom22"/>
    <property type="match status" value="1"/>
</dbReference>
<gene>
    <name evidence="14" type="ordered locus">PAS_chr2-2_0356</name>
</gene>
<proteinExistence type="inferred from homology"/>
<keyword evidence="7 13" id="KW-1133">Transmembrane helix</keyword>
<evidence type="ECO:0000256" key="9">
    <source>
        <dbReference type="ARBA" id="ARBA00023128"/>
    </source>
</evidence>
<evidence type="ECO:0000256" key="8">
    <source>
        <dbReference type="ARBA" id="ARBA00023010"/>
    </source>
</evidence>
<dbReference type="PANTHER" id="PTHR12504:SF0">
    <property type="entry name" value="MITOCHONDRIAL IMPORT RECEPTOR SUBUNIT TOM22 HOMOLOG"/>
    <property type="match status" value="1"/>
</dbReference>
<dbReference type="eggNOG" id="KOG4111">
    <property type="taxonomic scope" value="Eukaryota"/>
</dbReference>
<evidence type="ECO:0000313" key="15">
    <source>
        <dbReference type="Proteomes" id="UP000000314"/>
    </source>
</evidence>
<evidence type="ECO:0000256" key="2">
    <source>
        <dbReference type="ARBA" id="ARBA00009874"/>
    </source>
</evidence>
<dbReference type="EMBL" id="FN392320">
    <property type="protein sequence ID" value="CAY69549.1"/>
    <property type="molecule type" value="Genomic_DNA"/>
</dbReference>
<keyword evidence="3" id="KW-0813">Transport</keyword>
<protein>
    <submittedName>
        <fullName evidence="14">Uncharacterized protein</fullName>
    </submittedName>
</protein>
<organism evidence="14 15">
    <name type="scientific">Komagataella phaffii (strain GS115 / ATCC 20864)</name>
    <name type="common">Yeast</name>
    <name type="synonym">Pichia pastoris</name>
    <dbReference type="NCBI Taxonomy" id="644223"/>
    <lineage>
        <taxon>Eukaryota</taxon>
        <taxon>Fungi</taxon>
        <taxon>Dikarya</taxon>
        <taxon>Ascomycota</taxon>
        <taxon>Saccharomycotina</taxon>
        <taxon>Pichiomycetes</taxon>
        <taxon>Pichiales</taxon>
        <taxon>Pichiaceae</taxon>
        <taxon>Komagataella</taxon>
    </lineage>
</organism>
<dbReference type="Proteomes" id="UP000000314">
    <property type="component" value="Chromosome 2"/>
</dbReference>
<dbReference type="GO" id="GO:0005741">
    <property type="term" value="C:mitochondrial outer membrane"/>
    <property type="evidence" value="ECO:0007669"/>
    <property type="project" value="UniProtKB-SubCell"/>
</dbReference>
<evidence type="ECO:0000256" key="4">
    <source>
        <dbReference type="ARBA" id="ARBA00022692"/>
    </source>
</evidence>
<sequence length="149" mass="16349">MVQLTQVEDEQIIEEKAPQVVPQENDDDYTDTSASDSEDDDEFFQDETIYERIVALKDIIPPTQRSSLASFGSSLSSTLSSLFSKSGSLLWVVTSSALLLGVPLSLSILSEQQLKEMEKEFTLQQTSNEVLAPGSEQAFQQPGQPQSSA</sequence>
<dbReference type="GO" id="GO:0006886">
    <property type="term" value="P:intracellular protein transport"/>
    <property type="evidence" value="ECO:0007669"/>
    <property type="project" value="InterPro"/>
</dbReference>
<dbReference type="InterPro" id="IPR005683">
    <property type="entry name" value="Tom22"/>
</dbReference>